<evidence type="ECO:0000259" key="1">
    <source>
        <dbReference type="PROSITE" id="PS51186"/>
    </source>
</evidence>
<dbReference type="PROSITE" id="PS51186">
    <property type="entry name" value="GNAT"/>
    <property type="match status" value="1"/>
</dbReference>
<dbReference type="InterPro" id="IPR016181">
    <property type="entry name" value="Acyl_CoA_acyltransferase"/>
</dbReference>
<evidence type="ECO:0000313" key="2">
    <source>
        <dbReference type="EMBL" id="QVK22776.1"/>
    </source>
</evidence>
<dbReference type="CDD" id="cd04301">
    <property type="entry name" value="NAT_SF"/>
    <property type="match status" value="1"/>
</dbReference>
<dbReference type="EMBL" id="CP074572">
    <property type="protein sequence ID" value="QVK22776.1"/>
    <property type="molecule type" value="Genomic_DNA"/>
</dbReference>
<dbReference type="Gene3D" id="3.40.630.30">
    <property type="match status" value="1"/>
</dbReference>
<feature type="domain" description="N-acetyltransferase" evidence="1">
    <location>
        <begin position="11"/>
        <end position="165"/>
    </location>
</feature>
<dbReference type="SUPFAM" id="SSF55729">
    <property type="entry name" value="Acyl-CoA N-acyltransferases (Nat)"/>
    <property type="match status" value="1"/>
</dbReference>
<sequence length="174" mass="19715">MATTLILYSHAQHRHLAAEVSQVYHQAVQALAGGFYSAAQCHAWSRAPRSDKYWQLRLRHSTAWLALDSNGHCVGFVQAERQYGEAGYISCLYVLPSWQRRGIAAQLIATMKCWAQQQALPRLSTHASMQSKSVFERQGFRSHHRCYQEKSGQQLTSFLMYCPITASNISVPEL</sequence>
<gene>
    <name evidence="2" type="ORF">KHX94_16330</name>
</gene>
<dbReference type="RefSeq" id="WP_213681426.1">
    <property type="nucleotide sequence ID" value="NZ_CP074572.1"/>
</dbReference>
<dbReference type="PANTHER" id="PTHR43451">
    <property type="entry name" value="ACETYLTRANSFERASE (GNAT) FAMILY PROTEIN"/>
    <property type="match status" value="1"/>
</dbReference>
<keyword evidence="3" id="KW-1185">Reference proteome</keyword>
<organism evidence="2 3">
    <name type="scientific">Shewanella dokdonensis</name>
    <dbReference type="NCBI Taxonomy" id="712036"/>
    <lineage>
        <taxon>Bacteria</taxon>
        <taxon>Pseudomonadati</taxon>
        <taxon>Pseudomonadota</taxon>
        <taxon>Gammaproteobacteria</taxon>
        <taxon>Alteromonadales</taxon>
        <taxon>Shewanellaceae</taxon>
        <taxon>Shewanella</taxon>
    </lineage>
</organism>
<accession>A0ABX8DEY5</accession>
<protein>
    <submittedName>
        <fullName evidence="2">GNAT family N-acetyltransferase</fullName>
    </submittedName>
</protein>
<dbReference type="InterPro" id="IPR052564">
    <property type="entry name" value="N-acetyltrans/Recomb-assoc"/>
</dbReference>
<dbReference type="Proteomes" id="UP000676428">
    <property type="component" value="Chromosome"/>
</dbReference>
<dbReference type="Pfam" id="PF00583">
    <property type="entry name" value="Acetyltransf_1"/>
    <property type="match status" value="1"/>
</dbReference>
<name>A0ABX8DEY5_9GAMM</name>
<dbReference type="PANTHER" id="PTHR43451:SF1">
    <property type="entry name" value="ACETYLTRANSFERASE"/>
    <property type="match status" value="1"/>
</dbReference>
<dbReference type="InterPro" id="IPR000182">
    <property type="entry name" value="GNAT_dom"/>
</dbReference>
<evidence type="ECO:0000313" key="3">
    <source>
        <dbReference type="Proteomes" id="UP000676428"/>
    </source>
</evidence>
<reference evidence="2 3" key="1">
    <citation type="journal article" date="2012" name="Int. J. Syst. Evol. Microbiol.">
        <title>Shewanella dokdonensis sp. nov., isolated from seawater.</title>
        <authorList>
            <person name="Sung H.R."/>
            <person name="Yoon J.H."/>
            <person name="Ghim S.Y."/>
        </authorList>
    </citation>
    <scope>NUCLEOTIDE SEQUENCE [LARGE SCALE GENOMIC DNA]</scope>
    <source>
        <strain evidence="2 3">DSM 23626</strain>
    </source>
</reference>
<proteinExistence type="predicted"/>